<reference evidence="2" key="1">
    <citation type="submission" date="2022-01" db="EMBL/GenBank/DDBJ databases">
        <authorList>
            <person name="Braso-Vives M."/>
        </authorList>
    </citation>
    <scope>NUCLEOTIDE SEQUENCE</scope>
</reference>
<accession>A0A8J9ZH29</accession>
<dbReference type="InterPro" id="IPR035901">
    <property type="entry name" value="GIY-YIG_endonuc_sf"/>
</dbReference>
<name>A0A8J9ZH29_BRALA</name>
<keyword evidence="3" id="KW-1185">Reference proteome</keyword>
<dbReference type="PANTHER" id="PTHR21301">
    <property type="entry name" value="REVERSE TRANSCRIPTASE"/>
    <property type="match status" value="1"/>
</dbReference>
<gene>
    <name evidence="2" type="primary">Hypp1197</name>
    <name evidence="2" type="ORF">BLAG_LOCUS13276</name>
</gene>
<dbReference type="Proteomes" id="UP000838412">
    <property type="component" value="Chromosome 2"/>
</dbReference>
<dbReference type="AlphaFoldDB" id="A0A8J9ZH29"/>
<dbReference type="OrthoDB" id="6119749at2759"/>
<evidence type="ECO:0000256" key="1">
    <source>
        <dbReference type="SAM" id="MobiDB-lite"/>
    </source>
</evidence>
<evidence type="ECO:0000313" key="2">
    <source>
        <dbReference type="EMBL" id="CAH1253549.1"/>
    </source>
</evidence>
<dbReference type="EMBL" id="OV696687">
    <property type="protein sequence ID" value="CAH1253549.1"/>
    <property type="molecule type" value="Genomic_DNA"/>
</dbReference>
<proteinExistence type="predicted"/>
<feature type="region of interest" description="Disordered" evidence="1">
    <location>
        <begin position="22"/>
        <end position="43"/>
    </location>
</feature>
<sequence length="214" mass="25039">MEHIKQALSRCGYPDWTFKKVEHQTNKTKQKKDRKKGEETSKGRVTLPYIQGITEPLERIFKKHNIATAVRPKTTLRNLLVHPKDKLQDSVKTDCVYKIPCMSCNKVYIGETGRTFGCRLEEHRKEAESTKVGRYTRAQKQVAEKEENKSAVTDHIMRNNCAIDWDGAKVIDREDNRVTRWIKESVWIRKSAPVMNRDEGGYRLSHVWDRILKK</sequence>
<organism evidence="2 3">
    <name type="scientific">Branchiostoma lanceolatum</name>
    <name type="common">Common lancelet</name>
    <name type="synonym">Amphioxus lanceolatum</name>
    <dbReference type="NCBI Taxonomy" id="7740"/>
    <lineage>
        <taxon>Eukaryota</taxon>
        <taxon>Metazoa</taxon>
        <taxon>Chordata</taxon>
        <taxon>Cephalochordata</taxon>
        <taxon>Leptocardii</taxon>
        <taxon>Amphioxiformes</taxon>
        <taxon>Branchiostomatidae</taxon>
        <taxon>Branchiostoma</taxon>
    </lineage>
</organism>
<dbReference type="Gene3D" id="3.40.1440.10">
    <property type="entry name" value="GIY-YIG endonuclease"/>
    <property type="match status" value="1"/>
</dbReference>
<dbReference type="PANTHER" id="PTHR21301:SF11">
    <property type="entry name" value="GIY-YIG DOMAIN-CONTAINING PROTEIN"/>
    <property type="match status" value="1"/>
</dbReference>
<evidence type="ECO:0000313" key="3">
    <source>
        <dbReference type="Proteomes" id="UP000838412"/>
    </source>
</evidence>
<protein>
    <submittedName>
        <fullName evidence="2">Hypp1197 protein</fullName>
    </submittedName>
</protein>